<protein>
    <submittedName>
        <fullName evidence="1">Uncharacterized protein</fullName>
    </submittedName>
</protein>
<reference evidence="1" key="1">
    <citation type="submission" date="2022-02" db="EMBL/GenBank/DDBJ databases">
        <title>Plant Genome Project.</title>
        <authorList>
            <person name="Zhang R.-G."/>
        </authorList>
    </citation>
    <scope>NUCLEOTIDE SEQUENCE</scope>
    <source>
        <strain evidence="1">AT1</strain>
    </source>
</reference>
<dbReference type="EMBL" id="CM046398">
    <property type="protein sequence ID" value="KAI8530851.1"/>
    <property type="molecule type" value="Genomic_DNA"/>
</dbReference>
<dbReference type="Proteomes" id="UP001062846">
    <property type="component" value="Chromosome 11"/>
</dbReference>
<sequence>MAKHQRIPVITLCIILLLLELQFFVLIAASRNPKSHSNRPKPPTIGGFALNRYKMIETDAFRPTSPGHSPGVGHDVPPGVR</sequence>
<evidence type="ECO:0000313" key="2">
    <source>
        <dbReference type="Proteomes" id="UP001062846"/>
    </source>
</evidence>
<gene>
    <name evidence="1" type="ORF">RHMOL_Rhmol11G0091100</name>
</gene>
<name>A0ACC0LQL8_RHOML</name>
<organism evidence="1 2">
    <name type="scientific">Rhododendron molle</name>
    <name type="common">Chinese azalea</name>
    <name type="synonym">Azalea mollis</name>
    <dbReference type="NCBI Taxonomy" id="49168"/>
    <lineage>
        <taxon>Eukaryota</taxon>
        <taxon>Viridiplantae</taxon>
        <taxon>Streptophyta</taxon>
        <taxon>Embryophyta</taxon>
        <taxon>Tracheophyta</taxon>
        <taxon>Spermatophyta</taxon>
        <taxon>Magnoliopsida</taxon>
        <taxon>eudicotyledons</taxon>
        <taxon>Gunneridae</taxon>
        <taxon>Pentapetalae</taxon>
        <taxon>asterids</taxon>
        <taxon>Ericales</taxon>
        <taxon>Ericaceae</taxon>
        <taxon>Ericoideae</taxon>
        <taxon>Rhodoreae</taxon>
        <taxon>Rhododendron</taxon>
    </lineage>
</organism>
<accession>A0ACC0LQL8</accession>
<proteinExistence type="predicted"/>
<comment type="caution">
    <text evidence="1">The sequence shown here is derived from an EMBL/GenBank/DDBJ whole genome shotgun (WGS) entry which is preliminary data.</text>
</comment>
<evidence type="ECO:0000313" key="1">
    <source>
        <dbReference type="EMBL" id="KAI8530851.1"/>
    </source>
</evidence>
<keyword evidence="2" id="KW-1185">Reference proteome</keyword>